<dbReference type="AlphaFoldDB" id="A0A226F0V6"/>
<evidence type="ECO:0000313" key="9">
    <source>
        <dbReference type="Proteomes" id="UP000198287"/>
    </source>
</evidence>
<dbReference type="InterPro" id="IPR053093">
    <property type="entry name" value="GPCR-like"/>
</dbReference>
<evidence type="ECO:0000256" key="5">
    <source>
        <dbReference type="ARBA" id="ARBA00023136"/>
    </source>
</evidence>
<evidence type="ECO:0000256" key="3">
    <source>
        <dbReference type="ARBA" id="ARBA00022692"/>
    </source>
</evidence>
<evidence type="ECO:0000256" key="4">
    <source>
        <dbReference type="ARBA" id="ARBA00022989"/>
    </source>
</evidence>
<dbReference type="PANTHER" id="PTHR47760:SF1">
    <property type="entry name" value="G-PROTEIN COUPLED RECEPTORS FAMILY 1 PROFILE DOMAIN-CONTAINING PROTEIN"/>
    <property type="match status" value="1"/>
</dbReference>
<reference evidence="8 9" key="1">
    <citation type="submission" date="2015-12" db="EMBL/GenBank/DDBJ databases">
        <title>The genome of Folsomia candida.</title>
        <authorList>
            <person name="Faddeeva A."/>
            <person name="Derks M.F."/>
            <person name="Anvar Y."/>
            <person name="Smit S."/>
            <person name="Van Straalen N."/>
            <person name="Roelofs D."/>
        </authorList>
    </citation>
    <scope>NUCLEOTIDE SEQUENCE [LARGE SCALE GENOMIC DNA]</scope>
    <source>
        <strain evidence="8 9">VU population</strain>
        <tissue evidence="8">Whole body</tissue>
    </source>
</reference>
<dbReference type="GO" id="GO:0004930">
    <property type="term" value="F:G protein-coupled receptor activity"/>
    <property type="evidence" value="ECO:0007669"/>
    <property type="project" value="InterPro"/>
</dbReference>
<feature type="transmembrane region" description="Helical" evidence="6">
    <location>
        <begin position="276"/>
        <end position="293"/>
    </location>
</feature>
<feature type="transmembrane region" description="Helical" evidence="6">
    <location>
        <begin position="369"/>
        <end position="394"/>
    </location>
</feature>
<feature type="transmembrane region" description="Helical" evidence="6">
    <location>
        <begin position="422"/>
        <end position="447"/>
    </location>
</feature>
<proteinExistence type="inferred from homology"/>
<keyword evidence="5 6" id="KW-0472">Membrane</keyword>
<dbReference type="SUPFAM" id="SSF81321">
    <property type="entry name" value="Family A G protein-coupled receptor-like"/>
    <property type="match status" value="1"/>
</dbReference>
<dbReference type="EMBL" id="LNIX01000001">
    <property type="protein sequence ID" value="OXA62831.1"/>
    <property type="molecule type" value="Genomic_DNA"/>
</dbReference>
<dbReference type="PROSITE" id="PS50262">
    <property type="entry name" value="G_PROTEIN_RECEP_F1_2"/>
    <property type="match status" value="1"/>
</dbReference>
<comment type="subcellular location">
    <subcellularLocation>
        <location evidence="1">Membrane</location>
    </subcellularLocation>
</comment>
<keyword evidence="4 6" id="KW-1133">Transmembrane helix</keyword>
<evidence type="ECO:0000259" key="7">
    <source>
        <dbReference type="PROSITE" id="PS50262"/>
    </source>
</evidence>
<keyword evidence="9" id="KW-1185">Reference proteome</keyword>
<evidence type="ECO:0000313" key="8">
    <source>
        <dbReference type="EMBL" id="OXA62831.1"/>
    </source>
</evidence>
<keyword evidence="3 6" id="KW-0812">Transmembrane</keyword>
<dbReference type="InterPro" id="IPR017452">
    <property type="entry name" value="GPCR_Rhodpsn_7TM"/>
</dbReference>
<gene>
    <name evidence="8" type="ORF">Fcan01_00212</name>
</gene>
<protein>
    <submittedName>
        <fullName evidence="8">Neuropeptide capa receptor</fullName>
    </submittedName>
</protein>
<evidence type="ECO:0000256" key="2">
    <source>
        <dbReference type="ARBA" id="ARBA00010663"/>
    </source>
</evidence>
<accession>A0A226F0V6</accession>
<evidence type="ECO:0000256" key="1">
    <source>
        <dbReference type="ARBA" id="ARBA00004370"/>
    </source>
</evidence>
<sequence>MAIVVAIPFAVRVLFHNEVGPWSSLYQAFFHTYLELYLGNSCLATEYVQTSAKFGTSIYSSQISSNSRNMVATALRLGCDICVPRRCPCGEQVTTRGYHGLKCRKSAGRHSRHAAANDVIARALRSAEVPCIREPPGCARADGKKPDGLTMVPWSRGRSLVWDFTCADTFAPSYLSATSIRPGAAAETAQSAKHRKYAFLQDRFLFVPVAMETTGVWAKEGLYLIEAIGERIASTTGEGRAKSFLIQRVSVAIQRGNVSAILGTLPQGRNWRKCSIYKFSSGIGVMMLVALTMERFVAVCHPEKSRAMQGSKKAYIIIASIPILTLIAHSPHMMRFSLVQCQSEDGLEKYQGKENQQFLSSTLYLVYKWFISLIFRLIPTILLAYLNLRIIVAYRRTCARRRLMTGKTSRDESKKFAEESRIMLLLGSTSVLFFVCVTPMVILSLMFTKTLLKSFSFQHSDWLLRFPLGQS</sequence>
<dbReference type="OrthoDB" id="2016582at2759"/>
<feature type="transmembrane region" description="Helical" evidence="6">
    <location>
        <begin position="314"/>
        <end position="330"/>
    </location>
</feature>
<dbReference type="GO" id="GO:0016020">
    <property type="term" value="C:membrane"/>
    <property type="evidence" value="ECO:0007669"/>
    <property type="project" value="UniProtKB-SubCell"/>
</dbReference>
<dbReference type="InterPro" id="IPR000276">
    <property type="entry name" value="GPCR_Rhodpsn"/>
</dbReference>
<keyword evidence="8" id="KW-0675">Receptor</keyword>
<organism evidence="8 9">
    <name type="scientific">Folsomia candida</name>
    <name type="common">Springtail</name>
    <dbReference type="NCBI Taxonomy" id="158441"/>
    <lineage>
        <taxon>Eukaryota</taxon>
        <taxon>Metazoa</taxon>
        <taxon>Ecdysozoa</taxon>
        <taxon>Arthropoda</taxon>
        <taxon>Hexapoda</taxon>
        <taxon>Collembola</taxon>
        <taxon>Entomobryomorpha</taxon>
        <taxon>Isotomoidea</taxon>
        <taxon>Isotomidae</taxon>
        <taxon>Proisotominae</taxon>
        <taxon>Folsomia</taxon>
    </lineage>
</organism>
<name>A0A226F0V6_FOLCA</name>
<dbReference type="PANTHER" id="PTHR47760">
    <property type="entry name" value="G-PROTEIN COUPLED RECEPTOR B0563.6-LIKE PROTEIN-RELATED"/>
    <property type="match status" value="1"/>
</dbReference>
<comment type="caution">
    <text evidence="8">The sequence shown here is derived from an EMBL/GenBank/DDBJ whole genome shotgun (WGS) entry which is preliminary data.</text>
</comment>
<dbReference type="Proteomes" id="UP000198287">
    <property type="component" value="Unassembled WGS sequence"/>
</dbReference>
<dbReference type="CDD" id="cd14978">
    <property type="entry name" value="7tmA_FMRFamide_R-like"/>
    <property type="match status" value="1"/>
</dbReference>
<evidence type="ECO:0000256" key="6">
    <source>
        <dbReference type="SAM" id="Phobius"/>
    </source>
</evidence>
<feature type="domain" description="G-protein coupled receptors family 1 profile" evidence="7">
    <location>
        <begin position="285"/>
        <end position="471"/>
    </location>
</feature>
<dbReference type="Gene3D" id="1.20.1070.10">
    <property type="entry name" value="Rhodopsin 7-helix transmembrane proteins"/>
    <property type="match status" value="1"/>
</dbReference>
<dbReference type="Pfam" id="PF00001">
    <property type="entry name" value="7tm_1"/>
    <property type="match status" value="1"/>
</dbReference>
<comment type="similarity">
    <text evidence="2">Belongs to the G-protein coupled receptor 1 family.</text>
</comment>